<comment type="caution">
    <text evidence="2">The sequence shown here is derived from an EMBL/GenBank/DDBJ whole genome shotgun (WGS) entry which is preliminary data.</text>
</comment>
<name>T2IJE9_CROWT</name>
<keyword evidence="1" id="KW-0472">Membrane</keyword>
<evidence type="ECO:0008006" key="4">
    <source>
        <dbReference type="Google" id="ProtNLM"/>
    </source>
</evidence>
<proteinExistence type="predicted"/>
<evidence type="ECO:0000313" key="2">
    <source>
        <dbReference type="EMBL" id="CCQ52310.1"/>
    </source>
</evidence>
<protein>
    <recommendedName>
        <fullName evidence="4">PEP-CTERM protein-sorting domain-containing protein</fullName>
    </recommendedName>
</protein>
<gene>
    <name evidence="2" type="ORF">CWATWH8502_2561</name>
</gene>
<feature type="transmembrane region" description="Helical" evidence="1">
    <location>
        <begin position="122"/>
        <end position="140"/>
    </location>
</feature>
<evidence type="ECO:0000313" key="3">
    <source>
        <dbReference type="Proteomes" id="UP000018348"/>
    </source>
</evidence>
<dbReference type="InterPro" id="IPR013424">
    <property type="entry name" value="Ice-binding_C"/>
</dbReference>
<dbReference type="RefSeq" id="WP_021831297.1">
    <property type="nucleotide sequence ID" value="NZ_CAQK01000626.1"/>
</dbReference>
<dbReference type="EMBL" id="CAQK01000626">
    <property type="protein sequence ID" value="CCQ52310.1"/>
    <property type="molecule type" value="Genomic_DNA"/>
</dbReference>
<dbReference type="NCBIfam" id="TIGR02595">
    <property type="entry name" value="PEP_CTERM"/>
    <property type="match status" value="1"/>
</dbReference>
<reference evidence="2 3" key="1">
    <citation type="submission" date="2013-01" db="EMBL/GenBank/DDBJ databases">
        <authorList>
            <person name="Bench S."/>
        </authorList>
    </citation>
    <scope>NUCLEOTIDE SEQUENCE [LARGE SCALE GENOMIC DNA]</scope>
    <source>
        <strain evidence="2 3">WH 8502</strain>
    </source>
</reference>
<reference evidence="2 3" key="2">
    <citation type="submission" date="2013-09" db="EMBL/GenBank/DDBJ databases">
        <title>Whole genome comparison of six Crocosphaera watsonii strains with differing phenotypes.</title>
        <authorList>
            <person name="Bench S.R."/>
            <person name="Heller P."/>
            <person name="Frank I."/>
            <person name="Arciniega M."/>
            <person name="Shilova I.N."/>
            <person name="Zehr J.P."/>
        </authorList>
    </citation>
    <scope>NUCLEOTIDE SEQUENCE [LARGE SCALE GENOMIC DNA]</scope>
    <source>
        <strain evidence="2 3">WH 8502</strain>
    </source>
</reference>
<evidence type="ECO:0000256" key="1">
    <source>
        <dbReference type="SAM" id="Phobius"/>
    </source>
</evidence>
<sequence length="144" mass="15707">MVLVHPSFFCGGFNDNLSENYDFILTDPSSAAGLYIGNVGSGSNSPTQVQFLSSNGDVIAEEIFTINNPNLIGTDFDNRVFYGITSSEAIAIIRTIEPANDRDVIVYDDVQFATNTESVPESSNMLGIGFMGLLGIFFIFKKRK</sequence>
<accession>T2IJE9</accession>
<organism evidence="2 3">
    <name type="scientific">Crocosphaera watsonii WH 8502</name>
    <dbReference type="NCBI Taxonomy" id="423474"/>
    <lineage>
        <taxon>Bacteria</taxon>
        <taxon>Bacillati</taxon>
        <taxon>Cyanobacteriota</taxon>
        <taxon>Cyanophyceae</taxon>
        <taxon>Oscillatoriophycideae</taxon>
        <taxon>Chroococcales</taxon>
        <taxon>Aphanothecaceae</taxon>
        <taxon>Crocosphaera</taxon>
    </lineage>
</organism>
<keyword evidence="1" id="KW-0812">Transmembrane</keyword>
<keyword evidence="1" id="KW-1133">Transmembrane helix</keyword>
<dbReference type="Proteomes" id="UP000018348">
    <property type="component" value="Unassembled WGS sequence"/>
</dbReference>
<dbReference type="AlphaFoldDB" id="T2IJE9"/>